<dbReference type="SUPFAM" id="SSF103473">
    <property type="entry name" value="MFS general substrate transporter"/>
    <property type="match status" value="1"/>
</dbReference>
<dbReference type="InterPro" id="IPR051084">
    <property type="entry name" value="H+-coupled_symporters"/>
</dbReference>
<feature type="domain" description="Major facilitator superfamily (MFS) profile" evidence="13">
    <location>
        <begin position="30"/>
        <end position="441"/>
    </location>
</feature>
<evidence type="ECO:0000256" key="11">
    <source>
        <dbReference type="SAM" id="MobiDB-lite"/>
    </source>
</evidence>
<evidence type="ECO:0000256" key="8">
    <source>
        <dbReference type="ARBA" id="ARBA00023136"/>
    </source>
</evidence>
<comment type="caution">
    <text evidence="14">The sequence shown here is derived from an EMBL/GenBank/DDBJ whole genome shotgun (WGS) entry which is preliminary data.</text>
</comment>
<evidence type="ECO:0000256" key="12">
    <source>
        <dbReference type="SAM" id="Phobius"/>
    </source>
</evidence>
<feature type="transmembrane region" description="Helical" evidence="12">
    <location>
        <begin position="201"/>
        <end position="220"/>
    </location>
</feature>
<dbReference type="RefSeq" id="WP_140689644.1">
    <property type="nucleotide sequence ID" value="NZ_RCZG01000003.1"/>
</dbReference>
<dbReference type="InterPro" id="IPR036259">
    <property type="entry name" value="MFS_trans_sf"/>
</dbReference>
<evidence type="ECO:0000259" key="13">
    <source>
        <dbReference type="PROSITE" id="PS50850"/>
    </source>
</evidence>
<evidence type="ECO:0000256" key="1">
    <source>
        <dbReference type="ARBA" id="ARBA00004429"/>
    </source>
</evidence>
<dbReference type="OrthoDB" id="8953821at2"/>
<dbReference type="FunFam" id="1.20.1250.20:FF:000095">
    <property type="entry name" value="Alpha-ketoglutarate permease"/>
    <property type="match status" value="1"/>
</dbReference>
<keyword evidence="8 12" id="KW-0472">Membrane</keyword>
<evidence type="ECO:0000313" key="14">
    <source>
        <dbReference type="EMBL" id="TPG34931.1"/>
    </source>
</evidence>
<evidence type="ECO:0000256" key="9">
    <source>
        <dbReference type="ARBA" id="ARBA00058957"/>
    </source>
</evidence>
<dbReference type="Proteomes" id="UP000320095">
    <property type="component" value="Unassembled WGS sequence"/>
</dbReference>
<dbReference type="CDD" id="cd17367">
    <property type="entry name" value="MFS_KgtP"/>
    <property type="match status" value="1"/>
</dbReference>
<dbReference type="PROSITE" id="PS00217">
    <property type="entry name" value="SUGAR_TRANSPORT_2"/>
    <property type="match status" value="1"/>
</dbReference>
<evidence type="ECO:0000256" key="7">
    <source>
        <dbReference type="ARBA" id="ARBA00022989"/>
    </source>
</evidence>
<keyword evidence="6" id="KW-0769">Symport</keyword>
<feature type="transmembrane region" description="Helical" evidence="12">
    <location>
        <begin position="324"/>
        <end position="345"/>
    </location>
</feature>
<keyword evidence="7 12" id="KW-1133">Transmembrane helix</keyword>
<comment type="subcellular location">
    <subcellularLocation>
        <location evidence="1">Cell inner membrane</location>
        <topology evidence="1">Multi-pass membrane protein</topology>
    </subcellularLocation>
</comment>
<sequence length="460" mass="49835">MSEAAPSPSKPSSQTGPTIAPTTTHRAVLNTMRGSAGNLVEWYDVYVYTVFATYFEGQFFDKSDKNSTLYIYGIFAVTFIMRPVGSWFFGRYADRRGRKSALMLSVTVMSACSFVVAIMPTREIIGYWAAVILIVARLVQGFATGGEYGTSATYMSEAATPHRRGFLSSFQYVTLIGGHVLAQFTLLILLSFLDVEAVTAWGWRVGFFIGGIAALVVLWLRRSMDESLSESYLDAVRAGKDQAAGSLKALFTTYRRPLLLVFLITAGGTVAFYTYTINSPAIVKSTFGSDRALTATWINLAGLIFLMLLQPLGGLLSDRVGRKVLLVFFGVGGVLYTYVLLTYLPQATSPLIAFALTAVGYVILTGYTSVNAIVKAEMFPAETRALGVGLGYALANSAFGGTAPLLFQAAKSSDRIGSFIFYVTVVIGISLLVYIFALKNKGITALDREQGNAWAVPSPR</sequence>
<feature type="transmembrane region" description="Helical" evidence="12">
    <location>
        <begin position="351"/>
        <end position="374"/>
    </location>
</feature>
<evidence type="ECO:0000256" key="5">
    <source>
        <dbReference type="ARBA" id="ARBA00022692"/>
    </source>
</evidence>
<keyword evidence="2" id="KW-0813">Transport</keyword>
<evidence type="ECO:0000313" key="15">
    <source>
        <dbReference type="Proteomes" id="UP000320095"/>
    </source>
</evidence>
<evidence type="ECO:0000256" key="10">
    <source>
        <dbReference type="ARBA" id="ARBA00069296"/>
    </source>
</evidence>
<dbReference type="Gene3D" id="1.20.1250.20">
    <property type="entry name" value="MFS general substrate transporter like domains"/>
    <property type="match status" value="1"/>
</dbReference>
<feature type="transmembrane region" description="Helical" evidence="12">
    <location>
        <begin position="125"/>
        <end position="145"/>
    </location>
</feature>
<keyword evidence="5 12" id="KW-0812">Transmembrane</keyword>
<evidence type="ECO:0000256" key="6">
    <source>
        <dbReference type="ARBA" id="ARBA00022847"/>
    </source>
</evidence>
<dbReference type="EMBL" id="RCZG01000003">
    <property type="protein sequence ID" value="TPG34931.1"/>
    <property type="molecule type" value="Genomic_DNA"/>
</dbReference>
<evidence type="ECO:0000256" key="2">
    <source>
        <dbReference type="ARBA" id="ARBA00022448"/>
    </source>
</evidence>
<dbReference type="AlphaFoldDB" id="A0A502EF00"/>
<dbReference type="InterPro" id="IPR020846">
    <property type="entry name" value="MFS_dom"/>
</dbReference>
<gene>
    <name evidence="14" type="ORF">EAH80_08895</name>
</gene>
<dbReference type="InterPro" id="IPR005829">
    <property type="entry name" value="Sugar_transporter_CS"/>
</dbReference>
<proteinExistence type="predicted"/>
<feature type="transmembrane region" description="Helical" evidence="12">
    <location>
        <begin position="101"/>
        <end position="119"/>
    </location>
</feature>
<evidence type="ECO:0000256" key="3">
    <source>
        <dbReference type="ARBA" id="ARBA00022475"/>
    </source>
</evidence>
<dbReference type="PROSITE" id="PS00216">
    <property type="entry name" value="SUGAR_TRANSPORT_1"/>
    <property type="match status" value="1"/>
</dbReference>
<feature type="region of interest" description="Disordered" evidence="11">
    <location>
        <begin position="1"/>
        <end position="21"/>
    </location>
</feature>
<evidence type="ECO:0000256" key="4">
    <source>
        <dbReference type="ARBA" id="ARBA00022519"/>
    </source>
</evidence>
<dbReference type="PANTHER" id="PTHR43528">
    <property type="entry name" value="ALPHA-KETOGLUTARATE PERMEASE"/>
    <property type="match status" value="1"/>
</dbReference>
<feature type="compositionally biased region" description="Low complexity" evidence="11">
    <location>
        <begin position="1"/>
        <end position="13"/>
    </location>
</feature>
<dbReference type="PANTHER" id="PTHR43528:SF1">
    <property type="entry name" value="ALPHA-KETOGLUTARATE PERMEASE"/>
    <property type="match status" value="1"/>
</dbReference>
<dbReference type="Pfam" id="PF00083">
    <property type="entry name" value="Sugar_tr"/>
    <property type="match status" value="2"/>
</dbReference>
<feature type="transmembrane region" description="Helical" evidence="12">
    <location>
        <begin position="166"/>
        <end position="189"/>
    </location>
</feature>
<dbReference type="GO" id="GO:0005886">
    <property type="term" value="C:plasma membrane"/>
    <property type="evidence" value="ECO:0007669"/>
    <property type="project" value="UniProtKB-SubCell"/>
</dbReference>
<feature type="transmembrane region" description="Helical" evidence="12">
    <location>
        <begin position="258"/>
        <end position="277"/>
    </location>
</feature>
<feature type="transmembrane region" description="Helical" evidence="12">
    <location>
        <begin position="69"/>
        <end position="89"/>
    </location>
</feature>
<reference evidence="14 15" key="1">
    <citation type="journal article" date="2019" name="Environ. Microbiol.">
        <title>Species interactions and distinct microbial communities in high Arctic permafrost affected cryosols are associated with the CH4 and CO2 gas fluxes.</title>
        <authorList>
            <person name="Altshuler I."/>
            <person name="Hamel J."/>
            <person name="Turney S."/>
            <person name="Magnuson E."/>
            <person name="Levesque R."/>
            <person name="Greer C."/>
            <person name="Whyte L.G."/>
        </authorList>
    </citation>
    <scope>NUCLEOTIDE SEQUENCE [LARGE SCALE GENOMIC DNA]</scope>
    <source>
        <strain evidence="14 15">S5.20</strain>
    </source>
</reference>
<dbReference type="InterPro" id="IPR005828">
    <property type="entry name" value="MFS_sugar_transport-like"/>
</dbReference>
<dbReference type="GO" id="GO:0015293">
    <property type="term" value="F:symporter activity"/>
    <property type="evidence" value="ECO:0007669"/>
    <property type="project" value="UniProtKB-KW"/>
</dbReference>
<feature type="transmembrane region" description="Helical" evidence="12">
    <location>
        <begin position="419"/>
        <end position="438"/>
    </location>
</feature>
<name>A0A502EF00_9MYCO</name>
<comment type="function">
    <text evidence="9">Uptake of alpha-ketoglutarate across the boundary membrane with the concomitant import of a cation (symport system).</text>
</comment>
<accession>A0A502EF00</accession>
<protein>
    <recommendedName>
        <fullName evidence="10">Alpha-ketoglutarate permease</fullName>
    </recommendedName>
</protein>
<feature type="transmembrane region" description="Helical" evidence="12">
    <location>
        <begin position="386"/>
        <end position="407"/>
    </location>
</feature>
<dbReference type="PROSITE" id="PS50850">
    <property type="entry name" value="MFS"/>
    <property type="match status" value="1"/>
</dbReference>
<organism evidence="14 15">
    <name type="scientific">Mycolicibacterium hodleri</name>
    <dbReference type="NCBI Taxonomy" id="49897"/>
    <lineage>
        <taxon>Bacteria</taxon>
        <taxon>Bacillati</taxon>
        <taxon>Actinomycetota</taxon>
        <taxon>Actinomycetes</taxon>
        <taxon>Mycobacteriales</taxon>
        <taxon>Mycobacteriaceae</taxon>
        <taxon>Mycolicibacterium</taxon>
    </lineage>
</organism>
<keyword evidence="3" id="KW-1003">Cell membrane</keyword>
<feature type="transmembrane region" description="Helical" evidence="12">
    <location>
        <begin position="297"/>
        <end position="317"/>
    </location>
</feature>
<keyword evidence="4" id="KW-0997">Cell inner membrane</keyword>
<keyword evidence="15" id="KW-1185">Reference proteome</keyword>